<dbReference type="InterPro" id="IPR035986">
    <property type="entry name" value="PKD_dom_sf"/>
</dbReference>
<proteinExistence type="predicted"/>
<sequence length="541" mass="59267">MDDAIAENANSIIEYIGNPCQADVESSILSGHIYNNHPDVLILHQHAVLAVGIRETINNRRDILVYDPNYHNELRTIFLDWSDHENCFVMREYYSRGNLYYRFSVLDPSLISQKTIFSVSVFSPVSLYLEDPEGLVISRELNEIADAAYIDSEDLNDDGDLDDLIVISDLKLGDYQITVIPESDAEDTDTYTLEVTIGDTAIVLAEEVQIRDIPDLPYLIESTGTTINAAPVANSNGPYAGDEGSEITFDASGSYDPDGSIDLYEWDFDSDGVYDVSSATSTAIFIWGDDHTGTVELRVTDNDGLSGTDTAIITVNNVAPTAFFYVEQPEDFILPYHSLTFNGASTDAGWLDTHAATWDFGDDTIVSGTFTEENDQPDATRTTIVEHAYVEPGTYTVTLTVTDDDGGVGYHEEEVIVRSAEEAAGIIIDQLGSSTVPAEAPKGVSQKIESAIDKLEQVIDFLDQGKYCDAIGKLDGMITQIEGAIDQVNEQRCSVKECKGKECNCIADDDATDKLIESLEHAKQGAIAIRDFISAEHPECA</sequence>
<evidence type="ECO:0000259" key="1">
    <source>
        <dbReference type="PROSITE" id="PS50093"/>
    </source>
</evidence>
<name>A0A7G9ZCZ1_9EURY</name>
<dbReference type="SMART" id="SM00089">
    <property type="entry name" value="PKD"/>
    <property type="match status" value="2"/>
</dbReference>
<dbReference type="Gene3D" id="2.60.40.10">
    <property type="entry name" value="Immunoglobulins"/>
    <property type="match status" value="2"/>
</dbReference>
<dbReference type="EMBL" id="MT631714">
    <property type="protein sequence ID" value="QNO58125.1"/>
    <property type="molecule type" value="Genomic_DNA"/>
</dbReference>
<dbReference type="InterPro" id="IPR013783">
    <property type="entry name" value="Ig-like_fold"/>
</dbReference>
<dbReference type="SUPFAM" id="SSF49299">
    <property type="entry name" value="PKD domain"/>
    <property type="match status" value="2"/>
</dbReference>
<dbReference type="InterPro" id="IPR000601">
    <property type="entry name" value="PKD_dom"/>
</dbReference>
<dbReference type="CDD" id="cd00146">
    <property type="entry name" value="PKD"/>
    <property type="match status" value="2"/>
</dbReference>
<dbReference type="Pfam" id="PF18911">
    <property type="entry name" value="PKD_4"/>
    <property type="match status" value="2"/>
</dbReference>
<reference evidence="2" key="1">
    <citation type="submission" date="2020-06" db="EMBL/GenBank/DDBJ databases">
        <title>Unique genomic features of the anaerobic methanotrophic archaea.</title>
        <authorList>
            <person name="Chadwick G.L."/>
            <person name="Skennerton C.T."/>
            <person name="Laso-Perez R."/>
            <person name="Leu A.O."/>
            <person name="Speth D.R."/>
            <person name="Yu H."/>
            <person name="Morgan-Lang C."/>
            <person name="Hatzenpichler R."/>
            <person name="Goudeau D."/>
            <person name="Malmstrom R."/>
            <person name="Brazelton W.J."/>
            <person name="Woyke T."/>
            <person name="Hallam S.J."/>
            <person name="Tyson G.W."/>
            <person name="Wegener G."/>
            <person name="Boetius A."/>
            <person name="Orphan V."/>
        </authorList>
    </citation>
    <scope>NUCLEOTIDE SEQUENCE</scope>
</reference>
<dbReference type="InterPro" id="IPR022409">
    <property type="entry name" value="PKD/Chitinase_dom"/>
</dbReference>
<organism evidence="2">
    <name type="scientific">Candidatus Methanophaga sp. ANME-1 ERB7</name>
    <dbReference type="NCBI Taxonomy" id="2759913"/>
    <lineage>
        <taxon>Archaea</taxon>
        <taxon>Methanobacteriati</taxon>
        <taxon>Methanobacteriota</taxon>
        <taxon>Stenosarchaea group</taxon>
        <taxon>Methanomicrobia</taxon>
        <taxon>Candidatus Methanophagales</taxon>
        <taxon>Candidatus Methanophagaceae</taxon>
        <taxon>Candidatus Methanophaga</taxon>
    </lineage>
</organism>
<dbReference type="AlphaFoldDB" id="A0A7G9ZCZ1"/>
<dbReference type="PROSITE" id="PS50093">
    <property type="entry name" value="PKD"/>
    <property type="match status" value="1"/>
</dbReference>
<accession>A0A7G9ZCZ1</accession>
<protein>
    <recommendedName>
        <fullName evidence="1">PKD domain-containing protein</fullName>
    </recommendedName>
</protein>
<gene>
    <name evidence="2" type="ORF">HJJEBIEG_00027</name>
</gene>
<evidence type="ECO:0000313" key="2">
    <source>
        <dbReference type="EMBL" id="QNO58125.1"/>
    </source>
</evidence>
<feature type="domain" description="PKD" evidence="1">
    <location>
        <begin position="357"/>
        <end position="417"/>
    </location>
</feature>